<gene>
    <name evidence="1" type="ORF">GVT53_19165</name>
</gene>
<organism evidence="1 2">
    <name type="scientific">Flagellimonas oceani</name>
    <dbReference type="NCBI Taxonomy" id="2698672"/>
    <lineage>
        <taxon>Bacteria</taxon>
        <taxon>Pseudomonadati</taxon>
        <taxon>Bacteroidota</taxon>
        <taxon>Flavobacteriia</taxon>
        <taxon>Flavobacteriales</taxon>
        <taxon>Flavobacteriaceae</taxon>
        <taxon>Flagellimonas</taxon>
    </lineage>
</organism>
<accession>A0A6G7J753</accession>
<sequence length="66" mass="7566">MKIIKTLPPLGDDLGQHPHLISWPTSLEYVGIPNTPTIAEATISRDQRFTLIQQVRTIANQLMIWW</sequence>
<dbReference type="AlphaFoldDB" id="A0A6G7J753"/>
<protein>
    <submittedName>
        <fullName evidence="1">Uncharacterized protein</fullName>
    </submittedName>
</protein>
<dbReference type="KEGG" id="mut:GVT53_19165"/>
<proteinExistence type="predicted"/>
<dbReference type="EMBL" id="CP049616">
    <property type="protein sequence ID" value="QII46711.1"/>
    <property type="molecule type" value="Genomic_DNA"/>
</dbReference>
<reference evidence="1 2" key="1">
    <citation type="submission" date="2020-02" db="EMBL/GenBank/DDBJ databases">
        <title>Complete genome of Muricauda sp. 501str8.</title>
        <authorList>
            <person name="Dong B."/>
            <person name="Zhu S."/>
            <person name="Yang J."/>
            <person name="Chen J."/>
        </authorList>
    </citation>
    <scope>NUCLEOTIDE SEQUENCE [LARGE SCALE GENOMIC DNA]</scope>
    <source>
        <strain evidence="1 2">501str8</strain>
    </source>
</reference>
<evidence type="ECO:0000313" key="2">
    <source>
        <dbReference type="Proteomes" id="UP000502928"/>
    </source>
</evidence>
<evidence type="ECO:0000313" key="1">
    <source>
        <dbReference type="EMBL" id="QII46711.1"/>
    </source>
</evidence>
<dbReference type="Proteomes" id="UP000502928">
    <property type="component" value="Chromosome"/>
</dbReference>
<keyword evidence="2" id="KW-1185">Reference proteome</keyword>
<name>A0A6G7J753_9FLAO</name>